<dbReference type="Pfam" id="PF00270">
    <property type="entry name" value="DEAD"/>
    <property type="match status" value="1"/>
</dbReference>
<feature type="region of interest" description="Disordered" evidence="4">
    <location>
        <begin position="1461"/>
        <end position="1482"/>
    </location>
</feature>
<evidence type="ECO:0000259" key="5">
    <source>
        <dbReference type="PROSITE" id="PS51192"/>
    </source>
</evidence>
<dbReference type="KEGG" id="ahel:Q31a_36350"/>
<evidence type="ECO:0000313" key="7">
    <source>
        <dbReference type="EMBL" id="QDV25311.1"/>
    </source>
</evidence>
<name>A0A518G9P9_9BACT</name>
<dbReference type="InterPro" id="IPR018973">
    <property type="entry name" value="MZB"/>
</dbReference>
<evidence type="ECO:0000313" key="8">
    <source>
        <dbReference type="Proteomes" id="UP000318017"/>
    </source>
</evidence>
<dbReference type="SMART" id="SM00487">
    <property type="entry name" value="DEXDc"/>
    <property type="match status" value="1"/>
</dbReference>
<organism evidence="7 8">
    <name type="scientific">Aureliella helgolandensis</name>
    <dbReference type="NCBI Taxonomy" id="2527968"/>
    <lineage>
        <taxon>Bacteria</taxon>
        <taxon>Pseudomonadati</taxon>
        <taxon>Planctomycetota</taxon>
        <taxon>Planctomycetia</taxon>
        <taxon>Pirellulales</taxon>
        <taxon>Pirellulaceae</taxon>
        <taxon>Aureliella</taxon>
    </lineage>
</organism>
<dbReference type="PROSITE" id="PS51192">
    <property type="entry name" value="HELICASE_ATP_BIND_1"/>
    <property type="match status" value="1"/>
</dbReference>
<feature type="coiled-coil region" evidence="3">
    <location>
        <begin position="1302"/>
        <end position="1347"/>
    </location>
</feature>
<keyword evidence="1" id="KW-0547">Nucleotide-binding</keyword>
<dbReference type="PANTHER" id="PTHR47957">
    <property type="entry name" value="ATP-DEPENDENT HELICASE HRQ1"/>
    <property type="match status" value="1"/>
</dbReference>
<keyword evidence="3" id="KW-0175">Coiled coil</keyword>
<dbReference type="GO" id="GO:0036297">
    <property type="term" value="P:interstrand cross-link repair"/>
    <property type="evidence" value="ECO:0007669"/>
    <property type="project" value="TreeGrafter"/>
</dbReference>
<feature type="region of interest" description="Disordered" evidence="4">
    <location>
        <begin position="174"/>
        <end position="200"/>
    </location>
</feature>
<dbReference type="GO" id="GO:0043138">
    <property type="term" value="F:3'-5' DNA helicase activity"/>
    <property type="evidence" value="ECO:0007669"/>
    <property type="project" value="TreeGrafter"/>
</dbReference>
<feature type="domain" description="Helicase C-terminal" evidence="6">
    <location>
        <begin position="1063"/>
        <end position="1214"/>
    </location>
</feature>
<feature type="region of interest" description="Disordered" evidence="4">
    <location>
        <begin position="291"/>
        <end position="323"/>
    </location>
</feature>
<reference evidence="7 8" key="1">
    <citation type="submission" date="2019-02" db="EMBL/GenBank/DDBJ databases">
        <title>Deep-cultivation of Planctomycetes and their phenomic and genomic characterization uncovers novel biology.</title>
        <authorList>
            <person name="Wiegand S."/>
            <person name="Jogler M."/>
            <person name="Boedeker C."/>
            <person name="Pinto D."/>
            <person name="Vollmers J."/>
            <person name="Rivas-Marin E."/>
            <person name="Kohn T."/>
            <person name="Peeters S.H."/>
            <person name="Heuer A."/>
            <person name="Rast P."/>
            <person name="Oberbeckmann S."/>
            <person name="Bunk B."/>
            <person name="Jeske O."/>
            <person name="Meyerdierks A."/>
            <person name="Storesund J.E."/>
            <person name="Kallscheuer N."/>
            <person name="Luecker S."/>
            <person name="Lage O.M."/>
            <person name="Pohl T."/>
            <person name="Merkel B.J."/>
            <person name="Hornburger P."/>
            <person name="Mueller R.-W."/>
            <person name="Bruemmer F."/>
            <person name="Labrenz M."/>
            <person name="Spormann A.M."/>
            <person name="Op den Camp H."/>
            <person name="Overmann J."/>
            <person name="Amann R."/>
            <person name="Jetten M.S.M."/>
            <person name="Mascher T."/>
            <person name="Medema M.H."/>
            <person name="Devos D.P."/>
            <person name="Kaster A.-K."/>
            <person name="Ovreas L."/>
            <person name="Rohde M."/>
            <person name="Galperin M.Y."/>
            <person name="Jogler C."/>
        </authorList>
    </citation>
    <scope>NUCLEOTIDE SEQUENCE [LARGE SCALE GENOMIC DNA]</scope>
    <source>
        <strain evidence="7 8">Q31a</strain>
    </source>
</reference>
<dbReference type="InterPro" id="IPR001650">
    <property type="entry name" value="Helicase_C-like"/>
</dbReference>
<dbReference type="Gene3D" id="3.40.50.300">
    <property type="entry name" value="P-loop containing nucleotide triphosphate hydrolases"/>
    <property type="match status" value="2"/>
</dbReference>
<keyword evidence="7" id="KW-0347">Helicase</keyword>
<keyword evidence="7" id="KW-0378">Hydrolase</keyword>
<evidence type="ECO:0000256" key="3">
    <source>
        <dbReference type="SAM" id="Coils"/>
    </source>
</evidence>
<dbReference type="Pfam" id="PF00271">
    <property type="entry name" value="Helicase_C"/>
    <property type="match status" value="1"/>
</dbReference>
<dbReference type="RefSeq" id="WP_197355335.1">
    <property type="nucleotide sequence ID" value="NZ_CP036298.1"/>
</dbReference>
<evidence type="ECO:0000259" key="6">
    <source>
        <dbReference type="PROSITE" id="PS51194"/>
    </source>
</evidence>
<accession>A0A518G9P9</accession>
<evidence type="ECO:0000256" key="1">
    <source>
        <dbReference type="ARBA" id="ARBA00022741"/>
    </source>
</evidence>
<dbReference type="PANTHER" id="PTHR47957:SF3">
    <property type="entry name" value="ATP-DEPENDENT HELICASE HRQ1"/>
    <property type="match status" value="1"/>
</dbReference>
<dbReference type="SMART" id="SM00490">
    <property type="entry name" value="HELICc"/>
    <property type="match status" value="1"/>
</dbReference>
<protein>
    <submittedName>
        <fullName evidence="7">ATP-dependent RNA helicase SrmB</fullName>
    </submittedName>
</protein>
<gene>
    <name evidence="7" type="ORF">Q31a_36350</name>
</gene>
<keyword evidence="2" id="KW-0067">ATP-binding</keyword>
<dbReference type="EMBL" id="CP036298">
    <property type="protein sequence ID" value="QDV25311.1"/>
    <property type="molecule type" value="Genomic_DNA"/>
</dbReference>
<proteinExistence type="predicted"/>
<dbReference type="Proteomes" id="UP000318017">
    <property type="component" value="Chromosome"/>
</dbReference>
<dbReference type="InterPro" id="IPR011545">
    <property type="entry name" value="DEAD/DEAH_box_helicase_dom"/>
</dbReference>
<evidence type="ECO:0000256" key="2">
    <source>
        <dbReference type="ARBA" id="ARBA00022840"/>
    </source>
</evidence>
<keyword evidence="8" id="KW-1185">Reference proteome</keyword>
<dbReference type="SUPFAM" id="SSF52540">
    <property type="entry name" value="P-loop containing nucleoside triphosphate hydrolases"/>
    <property type="match status" value="2"/>
</dbReference>
<dbReference type="GO" id="GO:0005524">
    <property type="term" value="F:ATP binding"/>
    <property type="evidence" value="ECO:0007669"/>
    <property type="project" value="UniProtKB-KW"/>
</dbReference>
<dbReference type="GO" id="GO:0003676">
    <property type="term" value="F:nucleic acid binding"/>
    <property type="evidence" value="ECO:0007669"/>
    <property type="project" value="InterPro"/>
</dbReference>
<feature type="domain" description="Helicase ATP-binding" evidence="5">
    <location>
        <begin position="87"/>
        <end position="294"/>
    </location>
</feature>
<evidence type="ECO:0000256" key="4">
    <source>
        <dbReference type="SAM" id="MobiDB-lite"/>
    </source>
</evidence>
<feature type="compositionally biased region" description="Basic and acidic residues" evidence="4">
    <location>
        <begin position="291"/>
        <end position="309"/>
    </location>
</feature>
<dbReference type="PROSITE" id="PS51194">
    <property type="entry name" value="HELICASE_CTER"/>
    <property type="match status" value="1"/>
</dbReference>
<dbReference type="GO" id="GO:0006289">
    <property type="term" value="P:nucleotide-excision repair"/>
    <property type="evidence" value="ECO:0007669"/>
    <property type="project" value="TreeGrafter"/>
</dbReference>
<dbReference type="InterPro" id="IPR014001">
    <property type="entry name" value="Helicase_ATP-bd"/>
</dbReference>
<dbReference type="InterPro" id="IPR027417">
    <property type="entry name" value="P-loop_NTPase"/>
</dbReference>
<sequence>MLPAHLAENIRKQVLFYLQSTFDFREKSVEKAFERFLTDPDTGLFKGPWVQLRRPYRPADAAERVPFDFPVEFHPFKHQNRSWRRLTSKSQHPKPTIVTTGTGSGKTECFLFPILDHCLRARKEGQKGIKAIILYPMNALAADQEKRFAKVIWRTSELKQAGIRVGNYTGRYDPSDPGASAGSGTKAMGEGHGISNHEAQQEDPPDILLTNYKMLDYLLLRPQDQRLWRWNSSQDTVSSFQQPLKYLVLDELHTYDGAQGADVACLIRRLKERMDILRGDLCVVGTSATLDDRDSRDHTQDVSGNRKPETGNSTSVDAKETSSDRLANFASTLFEEEINAEAVIGEDRVTVAEMVVLAPLEVTLPNPTGCLPLEDEDALKYALRQSVLWGGPQYAGPEISHQPFSKDDHKLIDEEKATLEAVEEWSVQLGGWLKGRMLFKYLLTIFEKSEADGSGPLTWQNLVDLLAREDLGFNDHPKATDRGAICASFFALVAQAKEVRSGHAFPLVPTQVQLWIRELRRLGRLVHDKPIFSWLDEPTQEFPSLPVFHCSECGESGWVGLADPNTETQIGAKGVTGFQLDSEPSKIYRGWFGFKGMRNPNIVVISPWPEETAKEIDWQDQKTFGFEAQQTLQPANEQQEFGFKQWYMCPKSLVLRLDDGPCPLTNDPKRFRVKVNHETRLDKKQNTVGDQGCPNCQSTDGVFFIGSQSATLSSVAIDELFGSVLNNDPKLLAFTDSVQDASHRAGFFSSRTYQFTFRTALQHVIDDAGVSGLRLSDAGPALLDWWSQPRPGWRGSIREAMASLLPPDLHEYSDFVNYRDNASASDPPKRLRDEIDLRLTWEVTSEFGLMQTHGRTIEPAGSSCIAWDDKRIESTLKNLRERIPGIDPALADMSDRAIKLWIYGFLHRARIRGAIAHPFLDSFAKNGFWGKYPFGRTISGRETYPGGGHYKPHLMVTQAQRTHDHVLAPSKGGRQPWQLVWARRSLAKPNADEASLLDLIAALLTCGTEAGLFTRLHQDGTKNFYAVSAHAALLTSDRVNLVCSESGKAVIRPTAEAEIWKGAPSWEYYSQKGRYAVAGYSPRQQYYQDRYRKGALRRVVASEHTGLLATEDREKLELEFSRTQHTDDPNVLTCTSTLEMGIDIGDLSSTMLCSIPPSTASYLQRIGRAGRSTGTALIVSVVNQRPHDLFFYGRPSEMLRGKVDPPGCWLDASAVLVRQYLAYGFDSATKIGELTELPKSGKQLVEDMAKPKGNIPKMLQWITKNEADLRGQFLKRFHGDVQSDTRERFVTETSSDLLLQRMHLATGEFERMNRDLENARKRLRDQLAKLDDEEKEARLEIEQELRILQGRLMSLSRTTALEILTDSGLLPNYAFPERGVRFYGAIYNKHRKSDQEHKPIEITRPAGVALKELAPANHFYTHSRVFDIQQIAIGNPQDPLIFTWAICGACGHMRPKEDLDKPEAQPACPQCGHDGDSASQLDQGQHRKFIEFSRSQALSYMEHYDSLSGDRSDERNREYYQTIRSFDLTQDTPAGAVGDEGLPFGIEYRASVIMREVNVGYQGEQGIVPFGVDQEAPEDGFRVCRDCGIVVRPGASLDDIRHRRSCSRRRANDKRRQEGRNELPYNWEPVYLYRELKSEAIRLLLPIADDNDIDTLTACVHLGLRLRFEGNPAHLNVSPQIMPDPATGMKRYYVVLLDGVPGGTGYLKTLYQEKDVQNRDGEGIMQVLRLARNTLETCVCRQMRQDPERQDTDGCYRCIRTYHLQYKSDTISRERGITLLSKLIAAGEKRVPQQALAAIKPNSLFGSMLEKKFVNLLESFVGQQNGGWEQTIIRGNQGFRFSLPGVERLWELELQPTLGSAQGVSIQSQPDFVLRTDDDRIKPVAIFTDGFQYHCHPVNRLADDLKKRRSILESGKYHVWSVTWDDLNPENADHVMVCHSPVAQMLQQYANAAKGQGKIVPDARKMICNGLVQLKAFIAAPHAPGWTQLATFASYFPLQMLAAQRTVNAQELRAALGTWRPGAALPRIATQENGEWVYNDRASLNQDIVSYITVGDAVSNRQSQVITLARLGDSEAETTGSDFSERWRRFLACLNLYQFSENFRFWAASESETTAPEIPLEAVEAVADDWQPVMEEVLPSLQPYVQELAAAALPLPAALPKVEYFNEQIEDDAFAELAWPNCSPPVALLAGDQSDFASAWQAQGWKVVTPDDLQAKGVAHLIDLIAKGISGA</sequence>
<dbReference type="Pfam" id="PF09369">
    <property type="entry name" value="MZB"/>
    <property type="match status" value="1"/>
</dbReference>